<dbReference type="GO" id="GO:0046556">
    <property type="term" value="F:alpha-L-arabinofuranosidase activity"/>
    <property type="evidence" value="ECO:0007669"/>
    <property type="project" value="InterPro"/>
</dbReference>
<keyword evidence="2" id="KW-1015">Disulfide bond</keyword>
<dbReference type="PANTHER" id="PTHR39447:SF2">
    <property type="entry name" value="ALPHA-L-ARABINOFURANOSIDASE B"/>
    <property type="match status" value="1"/>
</dbReference>
<evidence type="ECO:0000256" key="2">
    <source>
        <dbReference type="PIRSR" id="PIRSR638964-3"/>
    </source>
</evidence>
<feature type="non-terminal residue" evidence="4">
    <location>
        <position position="746"/>
    </location>
</feature>
<feature type="domain" description="Ricin B lectin" evidence="3">
    <location>
        <begin position="393"/>
        <end position="535"/>
    </location>
</feature>
<feature type="disulfide bond" evidence="2">
    <location>
        <begin position="231"/>
        <end position="232"/>
    </location>
</feature>
<name>A0A7W4YP50_9MICO</name>
<dbReference type="Pfam" id="PF00652">
    <property type="entry name" value="Ricin_B_lectin"/>
    <property type="match status" value="3"/>
</dbReference>
<gene>
    <name evidence="4" type="ORF">FHX49_001981</name>
</gene>
<dbReference type="SUPFAM" id="SSF50370">
    <property type="entry name" value="Ricin B-like lectins"/>
    <property type="match status" value="3"/>
</dbReference>
<dbReference type="AlphaFoldDB" id="A0A7W4YP50"/>
<proteinExistence type="predicted"/>
<accession>A0A7W4YP50</accession>
<comment type="caution">
    <text evidence="4">The sequence shown here is derived from an EMBL/GenBank/DDBJ whole genome shotgun (WGS) entry which is preliminary data.</text>
</comment>
<dbReference type="SUPFAM" id="SSF49899">
    <property type="entry name" value="Concanavalin A-like lectins/glucanases"/>
    <property type="match status" value="1"/>
</dbReference>
<feature type="active site" description="Proton donor" evidence="1">
    <location>
        <position position="350"/>
    </location>
</feature>
<protein>
    <recommendedName>
        <fullName evidence="3">Ricin B lectin domain-containing protein</fullName>
    </recommendedName>
</protein>
<feature type="disulfide bond" evidence="2">
    <location>
        <begin position="82"/>
        <end position="92"/>
    </location>
</feature>
<sequence>MSVLRDSTRPGRRTPPVAHSQAYAAGWNPARFVSVIVVALLVIVGIPATNAAAADMVSASAAETQPALTMQQNVAASPGLPCDTFADGGNPCVAAYSTVRALSASYTGALYRVTRASDGAGADVGLLNSGYANAAAQDLFCENTVCTIVELYDQSAEGNDLTIAPVGEAGSSAIGARADALPVTVAGHAVYGIQVEPRVGYRNPSGSGMAIDGEPESMYWVASGTMATNACCFDFGNVEATSTNTGAGHMNTLIMSTFCGNPPCSGRGPWIQADLENGVFMGNGTSNLSNVSQTSPFVTGVLRNDGQSAFALDGGNATSASLTSLFQGALPSGYTPMKQEGGITLGAGGDNSNAAPGSFFEGAITSGYAPNATVAALQSDISSVAYTGTSGGGPGVGITGPAGKCVDVSGNDNGVGGAAVQLWDCLHDAVDQKWLHIRTVPTVYLTSGLDEYPNTLKTMGRCLEITGNTTTAGTPIQLWDCNGLGGQEWVTQSNGTLKNPQSGLCLTSRNGQTSNGTRLEIQPCTGAANQRFIVTPGLLFDETPINAPGGNCVDVIGANNGANGTRVVSWDCLREANDQSWWSTANGSLTTLGRCLDIVGDSTVAGTEVQLYDCNGVGGQKWVQQTNGSLKNPQSGLCLTDPGNAVNGTVLTIQSCSGAASQVFKVSGGQMISAPGGKCMDTAGNDTYGNWSGPKVQLWTCIEPAVDQHWTFTAGNTLETLTRCLDVAGNSTAAGTPVILFNCNGV</sequence>
<evidence type="ECO:0000259" key="3">
    <source>
        <dbReference type="SMART" id="SM00458"/>
    </source>
</evidence>
<dbReference type="PANTHER" id="PTHR39447">
    <property type="entry name" value="ALPHA-L-ARABINOFURANOSIDASE B"/>
    <property type="match status" value="1"/>
</dbReference>
<reference evidence="4 5" key="1">
    <citation type="submission" date="2020-08" db="EMBL/GenBank/DDBJ databases">
        <title>Sequencing the genomes of 1000 actinobacteria strains.</title>
        <authorList>
            <person name="Klenk H.-P."/>
        </authorList>
    </citation>
    <scope>NUCLEOTIDE SEQUENCE [LARGE SCALE GENOMIC DNA]</scope>
    <source>
        <strain evidence="4 5">DSM 27099</strain>
    </source>
</reference>
<dbReference type="Proteomes" id="UP000529310">
    <property type="component" value="Unassembled WGS sequence"/>
</dbReference>
<feature type="active site" description="Nucleophile" evidence="1">
    <location>
        <position position="276"/>
    </location>
</feature>
<dbReference type="InterPro" id="IPR013320">
    <property type="entry name" value="ConA-like_dom_sf"/>
</dbReference>
<dbReference type="Gene3D" id="2.60.120.200">
    <property type="match status" value="1"/>
</dbReference>
<keyword evidence="5" id="KW-1185">Reference proteome</keyword>
<feature type="domain" description="Ricin B lectin" evidence="3">
    <location>
        <begin position="582"/>
        <end position="713"/>
    </location>
</feature>
<dbReference type="InterPro" id="IPR035992">
    <property type="entry name" value="Ricin_B-like_lectins"/>
</dbReference>
<organism evidence="4 5">
    <name type="scientific">Microbacterium endophyticum</name>
    <dbReference type="NCBI Taxonomy" id="1526412"/>
    <lineage>
        <taxon>Bacteria</taxon>
        <taxon>Bacillati</taxon>
        <taxon>Actinomycetota</taxon>
        <taxon>Actinomycetes</taxon>
        <taxon>Micrococcales</taxon>
        <taxon>Microbacteriaceae</taxon>
        <taxon>Microbacterium</taxon>
    </lineage>
</organism>
<evidence type="ECO:0000313" key="5">
    <source>
        <dbReference type="Proteomes" id="UP000529310"/>
    </source>
</evidence>
<feature type="disulfide bond" evidence="2">
    <location>
        <begin position="141"/>
        <end position="146"/>
    </location>
</feature>
<dbReference type="InterPro" id="IPR000772">
    <property type="entry name" value="Ricin_B_lectin"/>
</dbReference>
<dbReference type="RefSeq" id="WP_183408451.1">
    <property type="nucleotide sequence ID" value="NZ_JACHWQ010000006.1"/>
</dbReference>
<dbReference type="GO" id="GO:0045490">
    <property type="term" value="P:pectin catabolic process"/>
    <property type="evidence" value="ECO:0007669"/>
    <property type="project" value="TreeGrafter"/>
</dbReference>
<evidence type="ECO:0000313" key="4">
    <source>
        <dbReference type="EMBL" id="MBB2976406.1"/>
    </source>
</evidence>
<dbReference type="Gene3D" id="2.80.10.50">
    <property type="match status" value="3"/>
</dbReference>
<evidence type="ECO:0000256" key="1">
    <source>
        <dbReference type="PIRSR" id="PIRSR638964-1"/>
    </source>
</evidence>
<dbReference type="Pfam" id="PF09206">
    <property type="entry name" value="ArabFuran-catal"/>
    <property type="match status" value="1"/>
</dbReference>
<dbReference type="InterPro" id="IPR015289">
    <property type="entry name" value="A-L-arabinofuranosidase_B_cat"/>
</dbReference>
<dbReference type="InterPro" id="IPR038964">
    <property type="entry name" value="ABFB"/>
</dbReference>
<dbReference type="GO" id="GO:0031221">
    <property type="term" value="P:arabinan metabolic process"/>
    <property type="evidence" value="ECO:0007669"/>
    <property type="project" value="InterPro"/>
</dbReference>
<dbReference type="GO" id="GO:0019566">
    <property type="term" value="P:arabinose metabolic process"/>
    <property type="evidence" value="ECO:0007669"/>
    <property type="project" value="InterPro"/>
</dbReference>
<dbReference type="SMART" id="SM00458">
    <property type="entry name" value="RICIN"/>
    <property type="match status" value="2"/>
</dbReference>
<dbReference type="EMBL" id="JACHWQ010000006">
    <property type="protein sequence ID" value="MBB2976406.1"/>
    <property type="molecule type" value="Genomic_DNA"/>
</dbReference>
<dbReference type="PROSITE" id="PS50231">
    <property type="entry name" value="RICIN_B_LECTIN"/>
    <property type="match status" value="3"/>
</dbReference>